<dbReference type="InterPro" id="IPR003343">
    <property type="entry name" value="Big_2"/>
</dbReference>
<dbReference type="SUPFAM" id="SSF49452">
    <property type="entry name" value="Starch-binding domain-like"/>
    <property type="match status" value="4"/>
</dbReference>
<dbReference type="RefSeq" id="WP_144076266.1">
    <property type="nucleotide sequence ID" value="NZ_CP076129.1"/>
</dbReference>
<sequence>MKHFFLLFICLISLNSLATNVTFSVDVSNEDTADKNIYVTGGFAGWSLDNQMTDENTDGIYEITLDIAETTEFKFVIGNWEIQEDMSSKGCSPNSNRELKLNGESDVVLATETFNECSEQTYSLVTFSVDMNAETISGDGVFMTGLNDSWNHNDIQLTDEDNDGIYEVAIYLENGSSHSYNYINGNWEDARETCSEGKNRKLKVYNDNIDLPTAVFGVCDDNVQVVFSVDMSNETVGDDGVFMTGLNNSWNHNEIKLYDLNGDNIWETTVSLPKNSSHSYNYINGNWEDARETCPEGKNRAIDILEDHITQPTVDFGTCSQEIITVSTTFQVNMSGEELVDGKVFIIELNGKWEQADWVEMLDENNDGVFTATVDLVEGEQKYRFNNGSEWNDENLSGTSCGNEENNNRTITITSDGSDNPTQVLEIVAFNSCTAEIPTYEIKFSVNLEGITAATPGIVGDVVGEAEWGEQIALTQNAENENIWETVISLTRGQEYEYLFTNGDWEDARASCLEGKNRSITVNKAEELNVVDYGKCDVEPVLVDVTFQVNMNGEDLVDGKVFIVELNGKWEQADWVEMLDEDNDGIFTATVAILEGNQIFRYNNGSTWNDEDLTGKDCALEGNKNRSLTIVSDGSDSPTQLLDVVAFNACDNIVEDKIYKDVTFKVDATSFDDTSAGLYIASSWNNWTPESFSPMTDENNDGIWEATINLRAGKEYEFKYTLGNNWDDTEDMQNSGCEKPSTNNRYITLDNTSESLALDVVAFNSCSSDQQIWNSILFAVDISDVDTESAPQVIGNWSKDRTPIELLNVGNNVYSKLIYLRADRTYTYQFTIDDVVEDFEGDCLDESNLRTITVQEDKELPISVFNSCDESENKPSEETVMVTFKVNLSKERPSEEKVYLAGSWPSVDWNPELFEEMSDEDNDGIWEVTIGLLAGVSYEYQFTIGKNWEMTEDLSGSGCEVTGTKNRGITVGNEDVVLDVVCFNECSTCEINVISISVSGNNITEKGGTSLMTAIVVPLNASVKDIQWTVNNTDIASIDQNGLVTAKADGTVIVTATSLEEGSTIIGTKELTISGQVITAIVDNKSVLNTFPNPTSGNVTVSSEDKMLTILLFDINGKLHKELSIGGAFKTEIDLSNLNKGIYVIKVITSVGASTSRFILN</sequence>
<reference evidence="3 4" key="1">
    <citation type="submission" date="2021-05" db="EMBL/GenBank/DDBJ databases">
        <title>Comparative genomic studies on the polysaccharide-degrading batcterial strains of the Flammeovirga genus.</title>
        <authorList>
            <person name="Zewei F."/>
            <person name="Zheng Z."/>
            <person name="Yu L."/>
            <person name="Ruyue G."/>
            <person name="Yanhong M."/>
            <person name="Yuanyuan C."/>
            <person name="Jingyan G."/>
            <person name="Wenjun H."/>
        </authorList>
    </citation>
    <scope>NUCLEOTIDE SEQUENCE [LARGE SCALE GENOMIC DNA]</scope>
    <source>
        <strain evidence="3 4">YS10</strain>
    </source>
</reference>
<dbReference type="Gene3D" id="2.60.40.10">
    <property type="entry name" value="Immunoglobulins"/>
    <property type="match status" value="8"/>
</dbReference>
<dbReference type="InterPro" id="IPR026444">
    <property type="entry name" value="Secre_tail"/>
</dbReference>
<dbReference type="PROSITE" id="PS51166">
    <property type="entry name" value="CBM20"/>
    <property type="match status" value="2"/>
</dbReference>
<feature type="domain" description="CBM20" evidence="2">
    <location>
        <begin position="874"/>
        <end position="985"/>
    </location>
</feature>
<dbReference type="NCBIfam" id="TIGR04183">
    <property type="entry name" value="Por_Secre_tail"/>
    <property type="match status" value="1"/>
</dbReference>
<feature type="signal peptide" evidence="1">
    <location>
        <begin position="1"/>
        <end position="18"/>
    </location>
</feature>
<dbReference type="Gene3D" id="2.60.40.1080">
    <property type="match status" value="1"/>
</dbReference>
<dbReference type="Proteomes" id="UP000682802">
    <property type="component" value="Chromosome 2"/>
</dbReference>
<dbReference type="SMART" id="SM01065">
    <property type="entry name" value="CBM_2"/>
    <property type="match status" value="5"/>
</dbReference>
<evidence type="ECO:0000313" key="4">
    <source>
        <dbReference type="Proteomes" id="UP000682802"/>
    </source>
</evidence>
<accession>A0ABX8H131</accession>
<evidence type="ECO:0000313" key="3">
    <source>
        <dbReference type="EMBL" id="QWG09594.1"/>
    </source>
</evidence>
<dbReference type="InterPro" id="IPR054409">
    <property type="entry name" value="X25_BaPul-like"/>
</dbReference>
<name>A0ABX8H131_9BACT</name>
<dbReference type="EMBL" id="CP076129">
    <property type="protein sequence ID" value="QWG09594.1"/>
    <property type="molecule type" value="Genomic_DNA"/>
</dbReference>
<dbReference type="SMART" id="SM00635">
    <property type="entry name" value="BID_2"/>
    <property type="match status" value="1"/>
</dbReference>
<organism evidence="3 4">
    <name type="scientific">Flammeovirga kamogawensis</name>
    <dbReference type="NCBI Taxonomy" id="373891"/>
    <lineage>
        <taxon>Bacteria</taxon>
        <taxon>Pseudomonadati</taxon>
        <taxon>Bacteroidota</taxon>
        <taxon>Cytophagia</taxon>
        <taxon>Cytophagales</taxon>
        <taxon>Flammeovirgaceae</taxon>
        <taxon>Flammeovirga</taxon>
    </lineage>
</organism>
<dbReference type="InterPro" id="IPR008964">
    <property type="entry name" value="Invasin/intimin_cell_adhesion"/>
</dbReference>
<dbReference type="Pfam" id="PF18962">
    <property type="entry name" value="Por_Secre_tail"/>
    <property type="match status" value="1"/>
</dbReference>
<protein>
    <submittedName>
        <fullName evidence="3">Ig-like domain-containing protein</fullName>
    </submittedName>
</protein>
<keyword evidence="1" id="KW-0732">Signal</keyword>
<dbReference type="InterPro" id="IPR002044">
    <property type="entry name" value="CBM20"/>
</dbReference>
<dbReference type="Pfam" id="PF22058">
    <property type="entry name" value="X25_BaPul_like"/>
    <property type="match status" value="1"/>
</dbReference>
<feature type="domain" description="CBM20" evidence="2">
    <location>
        <begin position="217"/>
        <end position="318"/>
    </location>
</feature>
<dbReference type="InterPro" id="IPR013783">
    <property type="entry name" value="Ig-like_fold"/>
</dbReference>
<proteinExistence type="predicted"/>
<dbReference type="Pfam" id="PF00686">
    <property type="entry name" value="CBM_20"/>
    <property type="match status" value="1"/>
</dbReference>
<keyword evidence="4" id="KW-1185">Reference proteome</keyword>
<gene>
    <name evidence="3" type="ORF">KM029_23590</name>
</gene>
<evidence type="ECO:0000256" key="1">
    <source>
        <dbReference type="SAM" id="SignalP"/>
    </source>
</evidence>
<dbReference type="SUPFAM" id="SSF49373">
    <property type="entry name" value="Invasin/intimin cell-adhesion fragments"/>
    <property type="match status" value="1"/>
</dbReference>
<evidence type="ECO:0000259" key="2">
    <source>
        <dbReference type="PROSITE" id="PS51166"/>
    </source>
</evidence>
<dbReference type="InterPro" id="IPR013784">
    <property type="entry name" value="Carb-bd-like_fold"/>
</dbReference>
<dbReference type="Pfam" id="PF02368">
    <property type="entry name" value="Big_2"/>
    <property type="match status" value="1"/>
</dbReference>
<feature type="chain" id="PRO_5046405623" evidence="1">
    <location>
        <begin position="19"/>
        <end position="1161"/>
    </location>
</feature>